<gene>
    <name evidence="2" type="ORF">GJU40_12950</name>
</gene>
<dbReference type="Pfam" id="PF01844">
    <property type="entry name" value="HNH"/>
    <property type="match status" value="1"/>
</dbReference>
<dbReference type="CDD" id="cd00085">
    <property type="entry name" value="HNHc"/>
    <property type="match status" value="1"/>
</dbReference>
<dbReference type="GO" id="GO:0003676">
    <property type="term" value="F:nucleic acid binding"/>
    <property type="evidence" value="ECO:0007669"/>
    <property type="project" value="InterPro"/>
</dbReference>
<evidence type="ECO:0000313" key="2">
    <source>
        <dbReference type="EMBL" id="MRX73049.1"/>
    </source>
</evidence>
<proteinExistence type="predicted"/>
<evidence type="ECO:0000313" key="3">
    <source>
        <dbReference type="Proteomes" id="UP000448867"/>
    </source>
</evidence>
<dbReference type="GO" id="GO:0004519">
    <property type="term" value="F:endonuclease activity"/>
    <property type="evidence" value="ECO:0007669"/>
    <property type="project" value="UniProtKB-KW"/>
</dbReference>
<dbReference type="InterPro" id="IPR003615">
    <property type="entry name" value="HNH_nuc"/>
</dbReference>
<feature type="domain" description="HNH nuclease" evidence="1">
    <location>
        <begin position="231"/>
        <end position="284"/>
    </location>
</feature>
<accession>A0A7X2J0K3</accession>
<organism evidence="2 3">
    <name type="scientific">Metabacillus lacus</name>
    <dbReference type="NCBI Taxonomy" id="1983721"/>
    <lineage>
        <taxon>Bacteria</taxon>
        <taxon>Bacillati</taxon>
        <taxon>Bacillota</taxon>
        <taxon>Bacilli</taxon>
        <taxon>Bacillales</taxon>
        <taxon>Bacillaceae</taxon>
        <taxon>Metabacillus</taxon>
    </lineage>
</organism>
<keyword evidence="2" id="KW-0540">Nuclease</keyword>
<dbReference type="GO" id="GO:0008270">
    <property type="term" value="F:zinc ion binding"/>
    <property type="evidence" value="ECO:0007669"/>
    <property type="project" value="InterPro"/>
</dbReference>
<dbReference type="AlphaFoldDB" id="A0A7X2J0K3"/>
<sequence>MIKSLVNFIVIKEGKNQRDMSWDLKIGEIKHSYISDIDIWQAINHFYFHSQVTTSYKFGFFKSLLENLYNVNDELVLNYNYLFYSFTKIYWNLVVHHGLWQSNNRNQHSVIQRILETYSEKYAIPKQWSFDKLDNELQLKIVKAVKTNGKRYFIGAFYGDTNGLFYEFNLKAEHLKFNKPVYEFLQHHQRTLIQLTNYQLAKFLEKNNNVPHVDYLLTKVEVISRRSSLDKFYQIINKYENNNCFYCSSKLKQRSVHLDHFIPWSFIQTDDLWNLVLSCQRCNLQKSDKVAESNYLDHIIKRNDILLDNLINEEEHYFEYYLAEKLITLYEYSRFNGYTGKWKPYSI</sequence>
<reference evidence="2 3" key="1">
    <citation type="submission" date="2019-11" db="EMBL/GenBank/DDBJ databases">
        <title>Bacillus lacus genome.</title>
        <authorList>
            <person name="Allen C.J."/>
            <person name="Newman J.D."/>
        </authorList>
    </citation>
    <scope>NUCLEOTIDE SEQUENCE [LARGE SCALE GENOMIC DNA]</scope>
    <source>
        <strain evidence="2 3">KCTC 33946</strain>
    </source>
</reference>
<protein>
    <submittedName>
        <fullName evidence="2">HNH endonuclease</fullName>
    </submittedName>
</protein>
<keyword evidence="2" id="KW-0378">Hydrolase</keyword>
<dbReference type="EMBL" id="WKKI01000026">
    <property type="protein sequence ID" value="MRX73049.1"/>
    <property type="molecule type" value="Genomic_DNA"/>
</dbReference>
<dbReference type="InterPro" id="IPR002711">
    <property type="entry name" value="HNH"/>
</dbReference>
<dbReference type="OrthoDB" id="489287at2"/>
<dbReference type="SMART" id="SM00507">
    <property type="entry name" value="HNHc"/>
    <property type="match status" value="1"/>
</dbReference>
<keyword evidence="2" id="KW-0255">Endonuclease</keyword>
<keyword evidence="3" id="KW-1185">Reference proteome</keyword>
<evidence type="ECO:0000259" key="1">
    <source>
        <dbReference type="SMART" id="SM00507"/>
    </source>
</evidence>
<dbReference type="Gene3D" id="1.10.30.50">
    <property type="match status" value="1"/>
</dbReference>
<dbReference type="Proteomes" id="UP000448867">
    <property type="component" value="Unassembled WGS sequence"/>
</dbReference>
<comment type="caution">
    <text evidence="2">The sequence shown here is derived from an EMBL/GenBank/DDBJ whole genome shotgun (WGS) entry which is preliminary data.</text>
</comment>
<name>A0A7X2J0K3_9BACI</name>